<sequence length="117" mass="13191">MCILRASKSTNLNVLEMEMEKEKAVGIVARRRRNQRQRENERFAFAVAVAAAGDADDAEAAHGVTKPISVAGPTEVDWQRTRELEKFLVEAALYESEEEAAKREEVLGRLRLPRQLP</sequence>
<dbReference type="SUPFAM" id="SSF81301">
    <property type="entry name" value="Nucleotidyltransferase"/>
    <property type="match status" value="1"/>
</dbReference>
<accession>A0AAD5JH34</accession>
<dbReference type="PANTHER" id="PTHR10682:SF22">
    <property type="entry name" value="POLYNUCLEOTIDE ADENYLYLTRANSFERASE"/>
    <property type="match status" value="1"/>
</dbReference>
<dbReference type="EMBL" id="JAJSOW010000031">
    <property type="protein sequence ID" value="KAI9188623.1"/>
    <property type="molecule type" value="Genomic_DNA"/>
</dbReference>
<dbReference type="InterPro" id="IPR043519">
    <property type="entry name" value="NT_sf"/>
</dbReference>
<feature type="domain" description="Poly(A) polymerase nucleotidyltransferase" evidence="1">
    <location>
        <begin position="63"/>
        <end position="111"/>
    </location>
</feature>
<protein>
    <recommendedName>
        <fullName evidence="1">Poly(A) polymerase nucleotidyltransferase domain-containing protein</fullName>
    </recommendedName>
</protein>
<dbReference type="InterPro" id="IPR048840">
    <property type="entry name" value="PolA_pol_NTPase"/>
</dbReference>
<dbReference type="AlphaFoldDB" id="A0AAD5JH34"/>
<name>A0AAD5JH34_ACENE</name>
<dbReference type="Pfam" id="PF20750">
    <property type="entry name" value="PAP_NTPase"/>
    <property type="match status" value="1"/>
</dbReference>
<evidence type="ECO:0000259" key="1">
    <source>
        <dbReference type="Pfam" id="PF20750"/>
    </source>
</evidence>
<dbReference type="PANTHER" id="PTHR10682">
    <property type="entry name" value="POLY A POLYMERASE"/>
    <property type="match status" value="1"/>
</dbReference>
<proteinExistence type="predicted"/>
<dbReference type="Proteomes" id="UP001064489">
    <property type="component" value="Unassembled WGS sequence"/>
</dbReference>
<dbReference type="GO" id="GO:1990817">
    <property type="term" value="F:poly(A) RNA polymerase activity"/>
    <property type="evidence" value="ECO:0007669"/>
    <property type="project" value="TreeGrafter"/>
</dbReference>
<organism evidence="2 3">
    <name type="scientific">Acer negundo</name>
    <name type="common">Box elder</name>
    <dbReference type="NCBI Taxonomy" id="4023"/>
    <lineage>
        <taxon>Eukaryota</taxon>
        <taxon>Viridiplantae</taxon>
        <taxon>Streptophyta</taxon>
        <taxon>Embryophyta</taxon>
        <taxon>Tracheophyta</taxon>
        <taxon>Spermatophyta</taxon>
        <taxon>Magnoliopsida</taxon>
        <taxon>eudicotyledons</taxon>
        <taxon>Gunneridae</taxon>
        <taxon>Pentapetalae</taxon>
        <taxon>rosids</taxon>
        <taxon>malvids</taxon>
        <taxon>Sapindales</taxon>
        <taxon>Sapindaceae</taxon>
        <taxon>Hippocastanoideae</taxon>
        <taxon>Acereae</taxon>
        <taxon>Acer</taxon>
    </lineage>
</organism>
<keyword evidence="3" id="KW-1185">Reference proteome</keyword>
<evidence type="ECO:0000313" key="3">
    <source>
        <dbReference type="Proteomes" id="UP001064489"/>
    </source>
</evidence>
<comment type="caution">
    <text evidence="2">The sequence shown here is derived from an EMBL/GenBank/DDBJ whole genome shotgun (WGS) entry which is preliminary data.</text>
</comment>
<evidence type="ECO:0000313" key="2">
    <source>
        <dbReference type="EMBL" id="KAI9188623.1"/>
    </source>
</evidence>
<reference evidence="2" key="2">
    <citation type="submission" date="2023-02" db="EMBL/GenBank/DDBJ databases">
        <authorList>
            <person name="Swenson N.G."/>
            <person name="Wegrzyn J.L."/>
            <person name="Mcevoy S.L."/>
        </authorList>
    </citation>
    <scope>NUCLEOTIDE SEQUENCE</scope>
    <source>
        <strain evidence="2">91603</strain>
        <tissue evidence="2">Leaf</tissue>
    </source>
</reference>
<gene>
    <name evidence="2" type="ORF">LWI28_006460</name>
</gene>
<reference evidence="2" key="1">
    <citation type="journal article" date="2022" name="Plant J.">
        <title>Strategies of tolerance reflected in two North American maple genomes.</title>
        <authorList>
            <person name="McEvoy S.L."/>
            <person name="Sezen U.U."/>
            <person name="Trouern-Trend A."/>
            <person name="McMahon S.M."/>
            <person name="Schaberg P.G."/>
            <person name="Yang J."/>
            <person name="Wegrzyn J.L."/>
            <person name="Swenson N.G."/>
        </authorList>
    </citation>
    <scope>NUCLEOTIDE SEQUENCE</scope>
    <source>
        <strain evidence="2">91603</strain>
    </source>
</reference>
<dbReference type="GO" id="GO:0005634">
    <property type="term" value="C:nucleus"/>
    <property type="evidence" value="ECO:0007669"/>
    <property type="project" value="TreeGrafter"/>
</dbReference>